<dbReference type="InterPro" id="IPR001678">
    <property type="entry name" value="MeTrfase_RsmB-F_NOP2_dom"/>
</dbReference>
<dbReference type="STRING" id="1579979.WM2015_318"/>
<keyword evidence="10 14" id="KW-0694">RNA-binding</keyword>
<dbReference type="PROSITE" id="PS51686">
    <property type="entry name" value="SAM_MT_RSMB_NOP"/>
    <property type="match status" value="1"/>
</dbReference>
<keyword evidence="6" id="KW-0698">rRNA processing</keyword>
<dbReference type="InterPro" id="IPR029063">
    <property type="entry name" value="SAM-dependent_MTases_sf"/>
</dbReference>
<dbReference type="Pfam" id="PF01189">
    <property type="entry name" value="Methyltr_RsmB-F"/>
    <property type="match status" value="1"/>
</dbReference>
<evidence type="ECO:0000256" key="14">
    <source>
        <dbReference type="PROSITE-ProRule" id="PRU01023"/>
    </source>
</evidence>
<evidence type="ECO:0000256" key="10">
    <source>
        <dbReference type="ARBA" id="ARBA00022884"/>
    </source>
</evidence>
<keyword evidence="16" id="KW-1185">Reference proteome</keyword>
<dbReference type="GO" id="GO:0006355">
    <property type="term" value="P:regulation of DNA-templated transcription"/>
    <property type="evidence" value="ECO:0007669"/>
    <property type="project" value="InterPro"/>
</dbReference>
<feature type="binding site" evidence="14">
    <location>
        <position position="325"/>
    </location>
    <ligand>
        <name>S-adenosyl-L-methionine</name>
        <dbReference type="ChEBI" id="CHEBI:59789"/>
    </ligand>
</feature>
<evidence type="ECO:0000256" key="7">
    <source>
        <dbReference type="ARBA" id="ARBA00022603"/>
    </source>
</evidence>
<dbReference type="Gene3D" id="3.30.70.1170">
    <property type="entry name" value="Sun protein, domain 3"/>
    <property type="match status" value="1"/>
</dbReference>
<feature type="binding site" evidence="14">
    <location>
        <position position="306"/>
    </location>
    <ligand>
        <name>S-adenosyl-L-methionine</name>
        <dbReference type="ChEBI" id="CHEBI:59789"/>
    </ligand>
</feature>
<evidence type="ECO:0000256" key="11">
    <source>
        <dbReference type="ARBA" id="ARBA00030399"/>
    </source>
</evidence>
<evidence type="ECO:0000313" key="16">
    <source>
        <dbReference type="Proteomes" id="UP000066624"/>
    </source>
</evidence>
<dbReference type="InterPro" id="IPR018314">
    <property type="entry name" value="RsmB/NOL1/NOP2-like_CS"/>
</dbReference>
<comment type="similarity">
    <text evidence="3 14">Belongs to the class I-like SAM-binding methyltransferase superfamily. RsmB/NOP family.</text>
</comment>
<dbReference type="Gene3D" id="1.10.287.730">
    <property type="entry name" value="Helix hairpin bin"/>
    <property type="match status" value="1"/>
</dbReference>
<dbReference type="InterPro" id="IPR006027">
    <property type="entry name" value="NusB_RsmB_TIM44"/>
</dbReference>
<evidence type="ECO:0000256" key="9">
    <source>
        <dbReference type="ARBA" id="ARBA00022691"/>
    </source>
</evidence>
<dbReference type="EC" id="2.1.1.176" evidence="4"/>
<dbReference type="GO" id="GO:0009383">
    <property type="term" value="F:rRNA (cytosine-C5-)-methyltransferase activity"/>
    <property type="evidence" value="ECO:0007669"/>
    <property type="project" value="TreeGrafter"/>
</dbReference>
<dbReference type="GO" id="GO:0070475">
    <property type="term" value="P:rRNA base methylation"/>
    <property type="evidence" value="ECO:0007669"/>
    <property type="project" value="TreeGrafter"/>
</dbReference>
<evidence type="ECO:0000256" key="2">
    <source>
        <dbReference type="ARBA" id="ARBA00004496"/>
    </source>
</evidence>
<comment type="subcellular location">
    <subcellularLocation>
        <location evidence="2">Cytoplasm</location>
    </subcellularLocation>
</comment>
<dbReference type="PRINTS" id="PR02008">
    <property type="entry name" value="RCMTFAMILY"/>
</dbReference>
<feature type="binding site" evidence="14">
    <location>
        <position position="280"/>
    </location>
    <ligand>
        <name>S-adenosyl-L-methionine</name>
        <dbReference type="ChEBI" id="CHEBI:59789"/>
    </ligand>
</feature>
<dbReference type="KEGG" id="wma:WM2015_318"/>
<dbReference type="Pfam" id="PF01029">
    <property type="entry name" value="NusB"/>
    <property type="match status" value="1"/>
</dbReference>
<evidence type="ECO:0000256" key="13">
    <source>
        <dbReference type="ARBA" id="ARBA00047283"/>
    </source>
</evidence>
<evidence type="ECO:0000313" key="15">
    <source>
        <dbReference type="EMBL" id="AKS40703.1"/>
    </source>
</evidence>
<dbReference type="GO" id="GO:0005829">
    <property type="term" value="C:cytosol"/>
    <property type="evidence" value="ECO:0007669"/>
    <property type="project" value="TreeGrafter"/>
</dbReference>
<dbReference type="InterPro" id="IPR054728">
    <property type="entry name" value="RsmB-like_ferredoxin"/>
</dbReference>
<dbReference type="PANTHER" id="PTHR22807">
    <property type="entry name" value="NOP2 YEAST -RELATED NOL1/NOP2/FMU SUN DOMAIN-CONTAINING"/>
    <property type="match status" value="1"/>
</dbReference>
<dbReference type="SUPFAM" id="SSF53335">
    <property type="entry name" value="S-adenosyl-L-methionine-dependent methyltransferases"/>
    <property type="match status" value="1"/>
</dbReference>
<evidence type="ECO:0000256" key="8">
    <source>
        <dbReference type="ARBA" id="ARBA00022679"/>
    </source>
</evidence>
<keyword evidence="8 14" id="KW-0808">Transferase</keyword>
<dbReference type="NCBIfam" id="TIGR00563">
    <property type="entry name" value="rsmB"/>
    <property type="match status" value="1"/>
</dbReference>
<keyword evidence="7 14" id="KW-0489">Methyltransferase</keyword>
<evidence type="ECO:0000256" key="5">
    <source>
        <dbReference type="ARBA" id="ARBA00022490"/>
    </source>
</evidence>
<dbReference type="InterPro" id="IPR035926">
    <property type="entry name" value="NusB-like_sf"/>
</dbReference>
<evidence type="ECO:0000256" key="1">
    <source>
        <dbReference type="ARBA" id="ARBA00002724"/>
    </source>
</evidence>
<dbReference type="EMBL" id="CP012154">
    <property type="protein sequence ID" value="AKS40703.1"/>
    <property type="molecule type" value="Genomic_DNA"/>
</dbReference>
<dbReference type="SUPFAM" id="SSF48013">
    <property type="entry name" value="NusB-like"/>
    <property type="match status" value="1"/>
</dbReference>
<keyword evidence="5" id="KW-0963">Cytoplasm</keyword>
<proteinExistence type="inferred from homology"/>
<dbReference type="FunFam" id="3.40.50.150:FF:000022">
    <property type="entry name" value="Ribosomal RNA small subunit methyltransferase B"/>
    <property type="match status" value="1"/>
</dbReference>
<dbReference type="RefSeq" id="WP_049724391.1">
    <property type="nucleotide sequence ID" value="NZ_CP012154.1"/>
</dbReference>
<dbReference type="Gene3D" id="1.10.940.10">
    <property type="entry name" value="NusB-like"/>
    <property type="match status" value="1"/>
</dbReference>
<evidence type="ECO:0000256" key="6">
    <source>
        <dbReference type="ARBA" id="ARBA00022552"/>
    </source>
</evidence>
<feature type="active site" description="Nucleophile" evidence="14">
    <location>
        <position position="378"/>
    </location>
</feature>
<dbReference type="InterPro" id="IPR049560">
    <property type="entry name" value="MeTrfase_RsmB-F_NOP2_cat"/>
</dbReference>
<dbReference type="CDD" id="cd02440">
    <property type="entry name" value="AdoMet_MTases"/>
    <property type="match status" value="1"/>
</dbReference>
<dbReference type="GO" id="GO:0003723">
    <property type="term" value="F:RNA binding"/>
    <property type="evidence" value="ECO:0007669"/>
    <property type="project" value="UniProtKB-UniRule"/>
</dbReference>
<dbReference type="Pfam" id="PF22458">
    <property type="entry name" value="RsmF-B_ferredox"/>
    <property type="match status" value="1"/>
</dbReference>
<dbReference type="Proteomes" id="UP000066624">
    <property type="component" value="Chromosome"/>
</dbReference>
<name>A0A0K0XSQ4_9GAMM</name>
<dbReference type="PANTHER" id="PTHR22807:SF61">
    <property type="entry name" value="NOL1_NOP2_SUN FAMILY PROTEIN _ ANTITERMINATION NUSB DOMAIN-CONTAINING PROTEIN"/>
    <property type="match status" value="1"/>
</dbReference>
<dbReference type="PROSITE" id="PS01153">
    <property type="entry name" value="NOL1_NOP2_SUN"/>
    <property type="match status" value="1"/>
</dbReference>
<dbReference type="AlphaFoldDB" id="A0A0K0XSQ4"/>
<dbReference type="InterPro" id="IPR023267">
    <property type="entry name" value="RCMT"/>
</dbReference>
<keyword evidence="9 14" id="KW-0949">S-adenosyl-L-methionine</keyword>
<feature type="binding site" evidence="14">
    <location>
        <begin position="258"/>
        <end position="264"/>
    </location>
    <ligand>
        <name>S-adenosyl-L-methionine</name>
        <dbReference type="ChEBI" id="CHEBI:59789"/>
    </ligand>
</feature>
<gene>
    <name evidence="15" type="ORF">WM2015_318</name>
</gene>
<reference evidence="16" key="1">
    <citation type="submission" date="2015-07" db="EMBL/GenBank/DDBJ databases">
        <authorList>
            <person name="Kim K.M."/>
        </authorList>
    </citation>
    <scope>NUCLEOTIDE SEQUENCE [LARGE SCALE GENOMIC DNA]</scope>
    <source>
        <strain evidence="16">KCTC 42284</strain>
    </source>
</reference>
<accession>A0A0K0XSQ4</accession>
<comment type="catalytic activity">
    <reaction evidence="13">
        <text>cytidine(967) in 16S rRNA + S-adenosyl-L-methionine = 5-methylcytidine(967) in 16S rRNA + S-adenosyl-L-homocysteine + H(+)</text>
        <dbReference type="Rhea" id="RHEA:42748"/>
        <dbReference type="Rhea" id="RHEA-COMP:10219"/>
        <dbReference type="Rhea" id="RHEA-COMP:10220"/>
        <dbReference type="ChEBI" id="CHEBI:15378"/>
        <dbReference type="ChEBI" id="CHEBI:57856"/>
        <dbReference type="ChEBI" id="CHEBI:59789"/>
        <dbReference type="ChEBI" id="CHEBI:74483"/>
        <dbReference type="ChEBI" id="CHEBI:82748"/>
        <dbReference type="EC" id="2.1.1.176"/>
    </reaction>
</comment>
<comment type="function">
    <text evidence="1">Specifically methylates the cytosine at position 967 (m5C967) of 16S rRNA.</text>
</comment>
<dbReference type="PATRIC" id="fig|1579979.3.peg.322"/>
<organism evidence="15 16">
    <name type="scientific">Wenzhouxiangella marina</name>
    <dbReference type="NCBI Taxonomy" id="1579979"/>
    <lineage>
        <taxon>Bacteria</taxon>
        <taxon>Pseudomonadati</taxon>
        <taxon>Pseudomonadota</taxon>
        <taxon>Gammaproteobacteria</taxon>
        <taxon>Chromatiales</taxon>
        <taxon>Wenzhouxiangellaceae</taxon>
        <taxon>Wenzhouxiangella</taxon>
    </lineage>
</organism>
<dbReference type="InterPro" id="IPR004573">
    <property type="entry name" value="rRNA_ssu_MeTfrase_B"/>
</dbReference>
<dbReference type="NCBIfam" id="NF008149">
    <property type="entry name" value="PRK10901.1"/>
    <property type="match status" value="1"/>
</dbReference>
<dbReference type="Gene3D" id="3.40.50.150">
    <property type="entry name" value="Vaccinia Virus protein VP39"/>
    <property type="match status" value="1"/>
</dbReference>
<protein>
    <recommendedName>
        <fullName evidence="4">16S rRNA (cytosine(967)-C(5))-methyltransferase</fullName>
        <ecNumber evidence="4">2.1.1.176</ecNumber>
    </recommendedName>
    <alternativeName>
        <fullName evidence="11">16S rRNA m5C967 methyltransferase</fullName>
    </alternativeName>
    <alternativeName>
        <fullName evidence="12">rRNA (cytosine-C(5)-)-methyltransferase RsmB</fullName>
    </alternativeName>
</protein>
<evidence type="ECO:0000256" key="12">
    <source>
        <dbReference type="ARBA" id="ARBA00031088"/>
    </source>
</evidence>
<sequence length="438" mass="48553">MNRPAVGGRLAAAQALRQVLDRGQSLDEALQLPLSKLEHGPDRALARRLSYAVLRDWPAVQALSSALMDRPPARRDRLAIFVLAVALAELREGREPERAIVHSAVEVARSGGLSRLAGMINAVLRRYLRERSAFESRLADNETIRFGYPGWLIEALRADWPDDWSAILEAGNQAPPLWLRVNRRHWSREQALQALRAAGHEAQLPDLPLPDALLLPTRVRISDLPGWSEGGLSVQDGAAQLTVDYLQLEDGLRVLDACSAPGGKAAHMLERAALDLTAIDVDAERLERVGETLQRLGLAARCLQGDASRPQDWWDGRPFDRILVDAPCSATGVIRRHPDIRWLRKASDLPELVERQAEMLRALWPLLAPGGILVYATCSILADENERQARAFLESCEHCEVIEHAELPGRARSAGRQILPGENDLDGFFHLAVRRLPV</sequence>
<evidence type="ECO:0000256" key="4">
    <source>
        <dbReference type="ARBA" id="ARBA00012140"/>
    </source>
</evidence>
<evidence type="ECO:0000256" key="3">
    <source>
        <dbReference type="ARBA" id="ARBA00007494"/>
    </source>
</evidence>